<dbReference type="Proteomes" id="UP001501074">
    <property type="component" value="Unassembled WGS sequence"/>
</dbReference>
<evidence type="ECO:0000313" key="5">
    <source>
        <dbReference type="EMBL" id="GAA3629354.1"/>
    </source>
</evidence>
<evidence type="ECO:0000259" key="4">
    <source>
        <dbReference type="PROSITE" id="PS01124"/>
    </source>
</evidence>
<dbReference type="PROSITE" id="PS01124">
    <property type="entry name" value="HTH_ARAC_FAMILY_2"/>
    <property type="match status" value="1"/>
</dbReference>
<evidence type="ECO:0000256" key="2">
    <source>
        <dbReference type="ARBA" id="ARBA00023125"/>
    </source>
</evidence>
<comment type="caution">
    <text evidence="5">The sequence shown here is derived from an EMBL/GenBank/DDBJ whole genome shotgun (WGS) entry which is preliminary data.</text>
</comment>
<protein>
    <recommendedName>
        <fullName evidence="4">HTH araC/xylS-type domain-containing protein</fullName>
    </recommendedName>
</protein>
<dbReference type="PRINTS" id="PR00032">
    <property type="entry name" value="HTHARAC"/>
</dbReference>
<accession>A0ABP7AC80</accession>
<dbReference type="PROSITE" id="PS00041">
    <property type="entry name" value="HTH_ARAC_FAMILY_1"/>
    <property type="match status" value="1"/>
</dbReference>
<dbReference type="EMBL" id="BAAAZO010000010">
    <property type="protein sequence ID" value="GAA3629354.1"/>
    <property type="molecule type" value="Genomic_DNA"/>
</dbReference>
<keyword evidence="1" id="KW-0805">Transcription regulation</keyword>
<dbReference type="InterPro" id="IPR018062">
    <property type="entry name" value="HTH_AraC-typ_CS"/>
</dbReference>
<dbReference type="PANTHER" id="PTHR46796">
    <property type="entry name" value="HTH-TYPE TRANSCRIPTIONAL ACTIVATOR RHAS-RELATED"/>
    <property type="match status" value="1"/>
</dbReference>
<feature type="domain" description="HTH araC/xylS-type" evidence="4">
    <location>
        <begin position="206"/>
        <end position="307"/>
    </location>
</feature>
<dbReference type="InterPro" id="IPR020449">
    <property type="entry name" value="Tscrpt_reg_AraC-type_HTH"/>
</dbReference>
<dbReference type="Pfam" id="PF14525">
    <property type="entry name" value="AraC_binding_2"/>
    <property type="match status" value="1"/>
</dbReference>
<evidence type="ECO:0000313" key="6">
    <source>
        <dbReference type="Proteomes" id="UP001501074"/>
    </source>
</evidence>
<dbReference type="InterPro" id="IPR009057">
    <property type="entry name" value="Homeodomain-like_sf"/>
</dbReference>
<dbReference type="PANTHER" id="PTHR46796:SF6">
    <property type="entry name" value="ARAC SUBFAMILY"/>
    <property type="match status" value="1"/>
</dbReference>
<gene>
    <name evidence="5" type="ORF">GCM10022223_53670</name>
</gene>
<keyword evidence="6" id="KW-1185">Reference proteome</keyword>
<dbReference type="SUPFAM" id="SSF46689">
    <property type="entry name" value="Homeodomain-like"/>
    <property type="match status" value="1"/>
</dbReference>
<sequence>MYDGNETGSIGTGSQYRDAFLELHGSGRMTVDEGTPWAGRLDWQRSSRYGIALCGGVREEFTRGRRDIRSAPRGTFEMLMPIAGAARVEQGPASGEIGPGSLALCEIDRPVGLAHGLDFTSIAVIVPAEEIERRSPAAVRRPPALDGLSGVGRLIRQMITTLHQERRQLAEASFDFAADQLLDLVLFAADGAGDAAPLDQRARVEAEIRLYIRRHAAEPDLNIVVVARALGWSARYLQDVLNAAGTTARDLIRSERLLLARSRLTSAGWAECSIAQVAHSCGFTSQASFATVYRREFGRSPREARRSAAQT</sequence>
<organism evidence="5 6">
    <name type="scientific">Kineosporia mesophila</name>
    <dbReference type="NCBI Taxonomy" id="566012"/>
    <lineage>
        <taxon>Bacteria</taxon>
        <taxon>Bacillati</taxon>
        <taxon>Actinomycetota</taxon>
        <taxon>Actinomycetes</taxon>
        <taxon>Kineosporiales</taxon>
        <taxon>Kineosporiaceae</taxon>
        <taxon>Kineosporia</taxon>
    </lineage>
</organism>
<reference evidence="6" key="1">
    <citation type="journal article" date="2019" name="Int. J. Syst. Evol. Microbiol.">
        <title>The Global Catalogue of Microorganisms (GCM) 10K type strain sequencing project: providing services to taxonomists for standard genome sequencing and annotation.</title>
        <authorList>
            <consortium name="The Broad Institute Genomics Platform"/>
            <consortium name="The Broad Institute Genome Sequencing Center for Infectious Disease"/>
            <person name="Wu L."/>
            <person name="Ma J."/>
        </authorList>
    </citation>
    <scope>NUCLEOTIDE SEQUENCE [LARGE SCALE GENOMIC DNA]</scope>
    <source>
        <strain evidence="6">JCM 16902</strain>
    </source>
</reference>
<dbReference type="Gene3D" id="1.10.10.60">
    <property type="entry name" value="Homeodomain-like"/>
    <property type="match status" value="1"/>
</dbReference>
<dbReference type="InterPro" id="IPR018060">
    <property type="entry name" value="HTH_AraC"/>
</dbReference>
<keyword evidence="3" id="KW-0804">Transcription</keyword>
<dbReference type="InterPro" id="IPR050204">
    <property type="entry name" value="AraC_XylS_family_regulators"/>
</dbReference>
<dbReference type="SMART" id="SM00342">
    <property type="entry name" value="HTH_ARAC"/>
    <property type="match status" value="1"/>
</dbReference>
<dbReference type="Pfam" id="PF12833">
    <property type="entry name" value="HTH_18"/>
    <property type="match status" value="1"/>
</dbReference>
<name>A0ABP7AC80_9ACTN</name>
<proteinExistence type="predicted"/>
<evidence type="ECO:0000256" key="3">
    <source>
        <dbReference type="ARBA" id="ARBA00023163"/>
    </source>
</evidence>
<dbReference type="InterPro" id="IPR035418">
    <property type="entry name" value="AraC-bd_2"/>
</dbReference>
<evidence type="ECO:0000256" key="1">
    <source>
        <dbReference type="ARBA" id="ARBA00023015"/>
    </source>
</evidence>
<dbReference type="RefSeq" id="WP_231484401.1">
    <property type="nucleotide sequence ID" value="NZ_BAAAZO010000010.1"/>
</dbReference>
<keyword evidence="2" id="KW-0238">DNA-binding</keyword>